<sequence>MGDYRRYIGSRRGGSNRLSGFRSEADCRKVKVWFQNRRTKFKRVKAEEDDKHSTSHKDHAADSDSSDDVISCDVDDYSSPGSPSSKKMKTTHHVNRWRAETNQMS</sequence>
<feature type="region of interest" description="Disordered" evidence="2">
    <location>
        <begin position="1"/>
        <end position="21"/>
    </location>
</feature>
<keyword evidence="5" id="KW-1185">Reference proteome</keyword>
<protein>
    <recommendedName>
        <fullName evidence="3">Homeobox domain-containing protein</fullName>
    </recommendedName>
</protein>
<keyword evidence="1" id="KW-0238">DNA-binding</keyword>
<evidence type="ECO:0000256" key="1">
    <source>
        <dbReference type="PROSITE-ProRule" id="PRU00108"/>
    </source>
</evidence>
<feature type="compositionally biased region" description="Basic and acidic residues" evidence="2">
    <location>
        <begin position="44"/>
        <end position="62"/>
    </location>
</feature>
<evidence type="ECO:0000313" key="4">
    <source>
        <dbReference type="EMBL" id="KAK2146634.1"/>
    </source>
</evidence>
<accession>A0AAD9MXJ0</accession>
<dbReference type="Proteomes" id="UP001208570">
    <property type="component" value="Unassembled WGS sequence"/>
</dbReference>
<dbReference type="PROSITE" id="PS50071">
    <property type="entry name" value="HOMEOBOX_2"/>
    <property type="match status" value="1"/>
</dbReference>
<feature type="region of interest" description="Disordered" evidence="2">
    <location>
        <begin position="44"/>
        <end position="105"/>
    </location>
</feature>
<dbReference type="CDD" id="cd00086">
    <property type="entry name" value="homeodomain"/>
    <property type="match status" value="1"/>
</dbReference>
<evidence type="ECO:0000313" key="5">
    <source>
        <dbReference type="Proteomes" id="UP001208570"/>
    </source>
</evidence>
<dbReference type="InterPro" id="IPR001356">
    <property type="entry name" value="HD"/>
</dbReference>
<dbReference type="GO" id="GO:0005634">
    <property type="term" value="C:nucleus"/>
    <property type="evidence" value="ECO:0007669"/>
    <property type="project" value="UniProtKB-SubCell"/>
</dbReference>
<organism evidence="4 5">
    <name type="scientific">Paralvinella palmiformis</name>
    <dbReference type="NCBI Taxonomy" id="53620"/>
    <lineage>
        <taxon>Eukaryota</taxon>
        <taxon>Metazoa</taxon>
        <taxon>Spiralia</taxon>
        <taxon>Lophotrochozoa</taxon>
        <taxon>Annelida</taxon>
        <taxon>Polychaeta</taxon>
        <taxon>Sedentaria</taxon>
        <taxon>Canalipalpata</taxon>
        <taxon>Terebellida</taxon>
        <taxon>Terebelliformia</taxon>
        <taxon>Alvinellidae</taxon>
        <taxon>Paralvinella</taxon>
    </lineage>
</organism>
<keyword evidence="1" id="KW-0539">Nucleus</keyword>
<dbReference type="GO" id="GO:0003677">
    <property type="term" value="F:DNA binding"/>
    <property type="evidence" value="ECO:0007669"/>
    <property type="project" value="UniProtKB-UniRule"/>
</dbReference>
<dbReference type="EMBL" id="JAODUP010000593">
    <property type="protein sequence ID" value="KAK2146634.1"/>
    <property type="molecule type" value="Genomic_DNA"/>
</dbReference>
<evidence type="ECO:0000256" key="2">
    <source>
        <dbReference type="SAM" id="MobiDB-lite"/>
    </source>
</evidence>
<dbReference type="InterPro" id="IPR009057">
    <property type="entry name" value="Homeodomain-like_sf"/>
</dbReference>
<name>A0AAD9MXJ0_9ANNE</name>
<comment type="subcellular location">
    <subcellularLocation>
        <location evidence="1">Nucleus</location>
    </subcellularLocation>
</comment>
<keyword evidence="1" id="KW-0371">Homeobox</keyword>
<dbReference type="Gene3D" id="1.10.10.60">
    <property type="entry name" value="Homeodomain-like"/>
    <property type="match status" value="1"/>
</dbReference>
<dbReference type="AlphaFoldDB" id="A0AAD9MXJ0"/>
<feature type="domain" description="Homeobox" evidence="3">
    <location>
        <begin position="28"/>
        <end position="44"/>
    </location>
</feature>
<evidence type="ECO:0000259" key="3">
    <source>
        <dbReference type="PROSITE" id="PS50071"/>
    </source>
</evidence>
<feature type="compositionally biased region" description="Low complexity" evidence="2">
    <location>
        <begin position="68"/>
        <end position="85"/>
    </location>
</feature>
<gene>
    <name evidence="4" type="ORF">LSH36_593g00015</name>
</gene>
<proteinExistence type="predicted"/>
<dbReference type="SUPFAM" id="SSF46689">
    <property type="entry name" value="Homeodomain-like"/>
    <property type="match status" value="1"/>
</dbReference>
<reference evidence="4" key="1">
    <citation type="journal article" date="2023" name="Mol. Biol. Evol.">
        <title>Third-Generation Sequencing Reveals the Adaptive Role of the Epigenome in Three Deep-Sea Polychaetes.</title>
        <authorList>
            <person name="Perez M."/>
            <person name="Aroh O."/>
            <person name="Sun Y."/>
            <person name="Lan Y."/>
            <person name="Juniper S.K."/>
            <person name="Young C.R."/>
            <person name="Angers B."/>
            <person name="Qian P.Y."/>
        </authorList>
    </citation>
    <scope>NUCLEOTIDE SEQUENCE</scope>
    <source>
        <strain evidence="4">P08H-3</strain>
    </source>
</reference>
<feature type="DNA-binding region" description="Homeobox" evidence="1">
    <location>
        <begin position="30"/>
        <end position="45"/>
    </location>
</feature>
<comment type="caution">
    <text evidence="4">The sequence shown here is derived from an EMBL/GenBank/DDBJ whole genome shotgun (WGS) entry which is preliminary data.</text>
</comment>
<feature type="compositionally biased region" description="Basic residues" evidence="2">
    <location>
        <begin position="86"/>
        <end position="96"/>
    </location>
</feature>